<protein>
    <recommendedName>
        <fullName evidence="5">RRM domain-containing protein</fullName>
    </recommendedName>
</protein>
<keyword evidence="1" id="KW-0694">RNA-binding</keyword>
<evidence type="ECO:0008006" key="5">
    <source>
        <dbReference type="Google" id="ProtNLM"/>
    </source>
</evidence>
<accession>A0A1X7SQH1</accession>
<dbReference type="Gene3D" id="3.30.70.330">
    <property type="match status" value="1"/>
</dbReference>
<dbReference type="InterPro" id="IPR004170">
    <property type="entry name" value="WWE_dom"/>
</dbReference>
<feature type="domain" description="WWE" evidence="3">
    <location>
        <begin position="332"/>
        <end position="421"/>
    </location>
</feature>
<reference evidence="4" key="1">
    <citation type="submission" date="2017-05" db="UniProtKB">
        <authorList>
            <consortium name="EnsemblMetazoa"/>
        </authorList>
    </citation>
    <scope>IDENTIFICATION</scope>
</reference>
<dbReference type="GO" id="GO:0003723">
    <property type="term" value="F:RNA binding"/>
    <property type="evidence" value="ECO:0007669"/>
    <property type="project" value="UniProtKB-UniRule"/>
</dbReference>
<dbReference type="PROSITE" id="PS50918">
    <property type="entry name" value="WWE"/>
    <property type="match status" value="1"/>
</dbReference>
<dbReference type="Gene3D" id="3.30.720.50">
    <property type="match status" value="1"/>
</dbReference>
<dbReference type="SMART" id="SM00360">
    <property type="entry name" value="RRM"/>
    <property type="match status" value="1"/>
</dbReference>
<dbReference type="InParanoid" id="A0A1X7SQH1"/>
<dbReference type="PROSITE" id="PS50102">
    <property type="entry name" value="RRM"/>
    <property type="match status" value="1"/>
</dbReference>
<dbReference type="AlphaFoldDB" id="A0A1X7SQH1"/>
<evidence type="ECO:0000256" key="1">
    <source>
        <dbReference type="PROSITE-ProRule" id="PRU00176"/>
    </source>
</evidence>
<dbReference type="EnsemblMetazoa" id="Aqu2.1.04335_001">
    <property type="protein sequence ID" value="Aqu2.1.04335_001"/>
    <property type="gene ID" value="Aqu2.1.04335"/>
</dbReference>
<evidence type="ECO:0000313" key="4">
    <source>
        <dbReference type="EnsemblMetazoa" id="Aqu2.1.04335_001"/>
    </source>
</evidence>
<dbReference type="InterPro" id="IPR000504">
    <property type="entry name" value="RRM_dom"/>
</dbReference>
<evidence type="ECO:0000259" key="2">
    <source>
        <dbReference type="PROSITE" id="PS50102"/>
    </source>
</evidence>
<dbReference type="SUPFAM" id="SSF54928">
    <property type="entry name" value="RNA-binding domain, RBD"/>
    <property type="match status" value="1"/>
</dbReference>
<feature type="domain" description="RRM" evidence="2">
    <location>
        <begin position="118"/>
        <end position="189"/>
    </location>
</feature>
<sequence length="550" mass="60806">MEVLKNVKFHGQYPIVKFQDKNSQHTSFQSLTRFESRPNIPPIPPQAPGYIPPISPHFTPPILPPPVPPPIPPPVHIPLPPIPPVHLPPLASIHSVPPHVSAYPLSQTPLHQGKSSTVKITLGSGRITGEALEGYFGQFGKVLQTPVIIPGNPDYAYVNFESSEEAKAACIPNKVELNGVQMSIKLSNKSLPSTSVEKGSKLVTYEDDTLVNLITICKFSELEDKLFNVSAKPSKDGRGILISGDKDKVEMAENIIRLHMQLLQNEIIMESMNLHCQFIPLLQNPQVFQSIEQQYGVEFSIKLPNGPTKSIDTVSNTIAKTMPGHYPLTIESISEYLSSSAAGAISWKFCDDNQQFKSMNPTDSAEIEKLYQQFLHRPPSLFSYQLPRSSFNKVGKWKYNYDFQTMFQTNITTQKKRKIKRTCIPALDSSSLCLSCRGLKDGVQASIADLRKKLEGMIIKKTFGGFSTGIAEPIIQLAKSFCVKVDSSLNSIVISGSSDYLAEVLLVLAEKQMNLQSSPLLSSFPPEWEPQTENIEVKSVPVNSLEGAKV</sequence>
<dbReference type="SUPFAM" id="SSF117839">
    <property type="entry name" value="WWE domain"/>
    <property type="match status" value="1"/>
</dbReference>
<dbReference type="InterPro" id="IPR037197">
    <property type="entry name" value="WWE_dom_sf"/>
</dbReference>
<dbReference type="Pfam" id="PF00076">
    <property type="entry name" value="RRM_1"/>
    <property type="match status" value="1"/>
</dbReference>
<dbReference type="CDD" id="cd00590">
    <property type="entry name" value="RRM_SF"/>
    <property type="match status" value="1"/>
</dbReference>
<name>A0A1X7SQH1_AMPQE</name>
<proteinExistence type="predicted"/>
<evidence type="ECO:0000259" key="3">
    <source>
        <dbReference type="PROSITE" id="PS50918"/>
    </source>
</evidence>
<organism evidence="4">
    <name type="scientific">Amphimedon queenslandica</name>
    <name type="common">Sponge</name>
    <dbReference type="NCBI Taxonomy" id="400682"/>
    <lineage>
        <taxon>Eukaryota</taxon>
        <taxon>Metazoa</taxon>
        <taxon>Porifera</taxon>
        <taxon>Demospongiae</taxon>
        <taxon>Heteroscleromorpha</taxon>
        <taxon>Haplosclerida</taxon>
        <taxon>Niphatidae</taxon>
        <taxon>Amphimedon</taxon>
    </lineage>
</organism>
<dbReference type="Pfam" id="PF02825">
    <property type="entry name" value="WWE"/>
    <property type="match status" value="1"/>
</dbReference>
<dbReference type="OrthoDB" id="438889at2759"/>
<dbReference type="InterPro" id="IPR035979">
    <property type="entry name" value="RBD_domain_sf"/>
</dbReference>
<dbReference type="InterPro" id="IPR012677">
    <property type="entry name" value="Nucleotide-bd_a/b_plait_sf"/>
</dbReference>